<sequence>MPTSRGIAVGAAAVAVQRTEIRACEPDEGVEVIKALLIDHRARITLSGAQAMRVEVRSAAVGGLSASILRFPGFAYHGEGEPADALLAGVLLSGAGHFTTGKQELALSAGEMFLMPSDSNWVTGLRNPVYAVVGISPAMIAEHAAEACELSGRRLRFHGLAPLAGKQRLWTDTATFLFRQLVESGAQTLEPLVLHGLERLTTTALLTVFPNSTMTADYIPGPGRTAPATIRRAAQFIEDHAAEPLTLTGIAAAARIGPRALQSGFRRHLDTTPLHYLRRVRLSRAHQELLAADPGSGATVETIAARWGFTHQARFAAWYREVYGVLPSRTLRD</sequence>
<keyword evidence="1" id="KW-0805">Transcription regulation</keyword>
<dbReference type="InterPro" id="IPR018060">
    <property type="entry name" value="HTH_AraC"/>
</dbReference>
<evidence type="ECO:0000256" key="1">
    <source>
        <dbReference type="ARBA" id="ARBA00023015"/>
    </source>
</evidence>
<dbReference type="RefSeq" id="WP_181579777.1">
    <property type="nucleotide sequence ID" value="NZ_CP059399.1"/>
</dbReference>
<accession>A0A7D6V7Y4</accession>
<proteinExistence type="predicted"/>
<dbReference type="PANTHER" id="PTHR46796">
    <property type="entry name" value="HTH-TYPE TRANSCRIPTIONAL ACTIVATOR RHAS-RELATED"/>
    <property type="match status" value="1"/>
</dbReference>
<evidence type="ECO:0000256" key="3">
    <source>
        <dbReference type="ARBA" id="ARBA00023163"/>
    </source>
</evidence>
<evidence type="ECO:0000259" key="4">
    <source>
        <dbReference type="PROSITE" id="PS01124"/>
    </source>
</evidence>
<evidence type="ECO:0000313" key="6">
    <source>
        <dbReference type="Proteomes" id="UP000515512"/>
    </source>
</evidence>
<evidence type="ECO:0000313" key="5">
    <source>
        <dbReference type="EMBL" id="QLY28571.1"/>
    </source>
</evidence>
<reference evidence="5 6" key="1">
    <citation type="submission" date="2020-07" db="EMBL/GenBank/DDBJ databases">
        <authorList>
            <person name="Zhuang K."/>
            <person name="Ran Y."/>
        </authorList>
    </citation>
    <scope>NUCLEOTIDE SEQUENCE [LARGE SCALE GENOMIC DNA]</scope>
    <source>
        <strain evidence="5 6">WCH-YHL-001</strain>
    </source>
</reference>
<organism evidence="5 6">
    <name type="scientific">Nocardia huaxiensis</name>
    <dbReference type="NCBI Taxonomy" id="2755382"/>
    <lineage>
        <taxon>Bacteria</taxon>
        <taxon>Bacillati</taxon>
        <taxon>Actinomycetota</taxon>
        <taxon>Actinomycetes</taxon>
        <taxon>Mycobacteriales</taxon>
        <taxon>Nocardiaceae</taxon>
        <taxon>Nocardia</taxon>
    </lineage>
</organism>
<dbReference type="PANTHER" id="PTHR46796:SF12">
    <property type="entry name" value="HTH-TYPE DNA-BINDING TRANSCRIPTIONAL ACTIVATOR EUTR"/>
    <property type="match status" value="1"/>
</dbReference>
<keyword evidence="3" id="KW-0804">Transcription</keyword>
<dbReference type="Pfam" id="PF12833">
    <property type="entry name" value="HTH_18"/>
    <property type="match status" value="1"/>
</dbReference>
<gene>
    <name evidence="5" type="ORF">H0264_24890</name>
</gene>
<dbReference type="SMART" id="SM00342">
    <property type="entry name" value="HTH_ARAC"/>
    <property type="match status" value="1"/>
</dbReference>
<dbReference type="InterPro" id="IPR035418">
    <property type="entry name" value="AraC-bd_2"/>
</dbReference>
<dbReference type="GO" id="GO:0043565">
    <property type="term" value="F:sequence-specific DNA binding"/>
    <property type="evidence" value="ECO:0007669"/>
    <property type="project" value="InterPro"/>
</dbReference>
<keyword evidence="2" id="KW-0238">DNA-binding</keyword>
<dbReference type="Gene3D" id="1.10.10.60">
    <property type="entry name" value="Homeodomain-like"/>
    <property type="match status" value="1"/>
</dbReference>
<dbReference type="GO" id="GO:0003700">
    <property type="term" value="F:DNA-binding transcription factor activity"/>
    <property type="evidence" value="ECO:0007669"/>
    <property type="project" value="InterPro"/>
</dbReference>
<dbReference type="EMBL" id="CP059399">
    <property type="protein sequence ID" value="QLY28571.1"/>
    <property type="molecule type" value="Genomic_DNA"/>
</dbReference>
<protein>
    <submittedName>
        <fullName evidence="5">AraC family transcriptional regulator</fullName>
    </submittedName>
</protein>
<dbReference type="InterPro" id="IPR009057">
    <property type="entry name" value="Homeodomain-like_sf"/>
</dbReference>
<name>A0A7D6V7Y4_9NOCA</name>
<dbReference type="Pfam" id="PF14525">
    <property type="entry name" value="AraC_binding_2"/>
    <property type="match status" value="1"/>
</dbReference>
<dbReference type="InterPro" id="IPR037923">
    <property type="entry name" value="HTH-like"/>
</dbReference>
<feature type="domain" description="HTH araC/xylS-type" evidence="4">
    <location>
        <begin position="231"/>
        <end position="333"/>
    </location>
</feature>
<dbReference type="SUPFAM" id="SSF46689">
    <property type="entry name" value="Homeodomain-like"/>
    <property type="match status" value="2"/>
</dbReference>
<dbReference type="InterPro" id="IPR050204">
    <property type="entry name" value="AraC_XylS_family_regulators"/>
</dbReference>
<dbReference type="AlphaFoldDB" id="A0A7D6V7Y4"/>
<dbReference type="PROSITE" id="PS01124">
    <property type="entry name" value="HTH_ARAC_FAMILY_2"/>
    <property type="match status" value="1"/>
</dbReference>
<evidence type="ECO:0000256" key="2">
    <source>
        <dbReference type="ARBA" id="ARBA00023125"/>
    </source>
</evidence>
<keyword evidence="6" id="KW-1185">Reference proteome</keyword>
<dbReference type="KEGG" id="nhu:H0264_24890"/>
<dbReference type="SUPFAM" id="SSF51215">
    <property type="entry name" value="Regulatory protein AraC"/>
    <property type="match status" value="1"/>
</dbReference>
<dbReference type="Proteomes" id="UP000515512">
    <property type="component" value="Chromosome"/>
</dbReference>